<dbReference type="GO" id="GO:0005509">
    <property type="term" value="F:calcium ion binding"/>
    <property type="evidence" value="ECO:0007669"/>
    <property type="project" value="InterPro"/>
</dbReference>
<evidence type="ECO:0000256" key="2">
    <source>
        <dbReference type="ARBA" id="ARBA00022729"/>
    </source>
</evidence>
<evidence type="ECO:0000256" key="3">
    <source>
        <dbReference type="ARBA" id="ARBA00022737"/>
    </source>
</evidence>
<gene>
    <name evidence="7" type="ORF">BLA29_012905</name>
</gene>
<feature type="compositionally biased region" description="Basic and acidic residues" evidence="5">
    <location>
        <begin position="122"/>
        <end position="132"/>
    </location>
</feature>
<dbReference type="SUPFAM" id="SSF57196">
    <property type="entry name" value="EGF/Laminin"/>
    <property type="match status" value="1"/>
</dbReference>
<sequence>SIFLQTGFIKIQQTNECEDIDECEQRLSHCPSTMRCVNTIGSFECIHHDHQQQQQTSIRRKNFRKKPKNDCIVRKFFGNNVENKCVDEKKEKDAASFELNKFSKPKISDQIIDSNNGQFDGNEIRNSDQHHD</sequence>
<dbReference type="Gene3D" id="2.10.25.10">
    <property type="entry name" value="Laminin"/>
    <property type="match status" value="1"/>
</dbReference>
<dbReference type="OrthoDB" id="10045365at2759"/>
<dbReference type="Pfam" id="PF07645">
    <property type="entry name" value="EGF_CA"/>
    <property type="match status" value="1"/>
</dbReference>
<evidence type="ECO:0000313" key="7">
    <source>
        <dbReference type="EMBL" id="OTF72275.1"/>
    </source>
</evidence>
<evidence type="ECO:0000256" key="4">
    <source>
        <dbReference type="ARBA" id="ARBA00023157"/>
    </source>
</evidence>
<dbReference type="AlphaFoldDB" id="A0A1Y3AYR8"/>
<feature type="region of interest" description="Disordered" evidence="5">
    <location>
        <begin position="108"/>
        <end position="132"/>
    </location>
</feature>
<proteinExistence type="predicted"/>
<comment type="caution">
    <text evidence="7">The sequence shown here is derived from an EMBL/GenBank/DDBJ whole genome shotgun (WGS) entry which is preliminary data.</text>
</comment>
<evidence type="ECO:0000256" key="5">
    <source>
        <dbReference type="SAM" id="MobiDB-lite"/>
    </source>
</evidence>
<keyword evidence="8" id="KW-1185">Reference proteome</keyword>
<keyword evidence="4" id="KW-1015">Disulfide bond</keyword>
<name>A0A1Y3AYR8_EURMA</name>
<keyword evidence="3" id="KW-0677">Repeat</keyword>
<dbReference type="EMBL" id="MUJZ01056991">
    <property type="protein sequence ID" value="OTF72275.1"/>
    <property type="molecule type" value="Genomic_DNA"/>
</dbReference>
<dbReference type="InterPro" id="IPR018097">
    <property type="entry name" value="EGF_Ca-bd_CS"/>
</dbReference>
<keyword evidence="1" id="KW-0245">EGF-like domain</keyword>
<dbReference type="CDD" id="cd00054">
    <property type="entry name" value="EGF_CA"/>
    <property type="match status" value="1"/>
</dbReference>
<dbReference type="Proteomes" id="UP000194236">
    <property type="component" value="Unassembled WGS sequence"/>
</dbReference>
<evidence type="ECO:0000259" key="6">
    <source>
        <dbReference type="Pfam" id="PF07645"/>
    </source>
</evidence>
<dbReference type="InterPro" id="IPR049883">
    <property type="entry name" value="NOTCH1_EGF-like"/>
</dbReference>
<feature type="domain" description="NOTCH1 EGF-like calcium-binding" evidence="6">
    <location>
        <begin position="19"/>
        <end position="46"/>
    </location>
</feature>
<evidence type="ECO:0000313" key="8">
    <source>
        <dbReference type="Proteomes" id="UP000194236"/>
    </source>
</evidence>
<feature type="non-terminal residue" evidence="7">
    <location>
        <position position="132"/>
    </location>
</feature>
<feature type="non-terminal residue" evidence="7">
    <location>
        <position position="1"/>
    </location>
</feature>
<protein>
    <recommendedName>
        <fullName evidence="6">NOTCH1 EGF-like calcium-binding domain-containing protein</fullName>
    </recommendedName>
</protein>
<accession>A0A1Y3AYR8</accession>
<dbReference type="FunFam" id="2.10.25.10:FF:000038">
    <property type="entry name" value="Fibrillin 2"/>
    <property type="match status" value="1"/>
</dbReference>
<organism evidence="7 8">
    <name type="scientific">Euroglyphus maynei</name>
    <name type="common">Mayne's house dust mite</name>
    <dbReference type="NCBI Taxonomy" id="6958"/>
    <lineage>
        <taxon>Eukaryota</taxon>
        <taxon>Metazoa</taxon>
        <taxon>Ecdysozoa</taxon>
        <taxon>Arthropoda</taxon>
        <taxon>Chelicerata</taxon>
        <taxon>Arachnida</taxon>
        <taxon>Acari</taxon>
        <taxon>Acariformes</taxon>
        <taxon>Sarcoptiformes</taxon>
        <taxon>Astigmata</taxon>
        <taxon>Psoroptidia</taxon>
        <taxon>Analgoidea</taxon>
        <taxon>Pyroglyphidae</taxon>
        <taxon>Pyroglyphinae</taxon>
        <taxon>Euroglyphus</taxon>
    </lineage>
</organism>
<reference evidence="7 8" key="1">
    <citation type="submission" date="2017-03" db="EMBL/GenBank/DDBJ databases">
        <title>Genome Survey of Euroglyphus maynei.</title>
        <authorList>
            <person name="Arlian L.G."/>
            <person name="Morgan M.S."/>
            <person name="Rider S.D."/>
        </authorList>
    </citation>
    <scope>NUCLEOTIDE SEQUENCE [LARGE SCALE GENOMIC DNA]</scope>
    <source>
        <strain evidence="7">Arlian Lab</strain>
        <tissue evidence="7">Whole body</tissue>
    </source>
</reference>
<dbReference type="PROSITE" id="PS01187">
    <property type="entry name" value="EGF_CA"/>
    <property type="match status" value="1"/>
</dbReference>
<evidence type="ECO:0000256" key="1">
    <source>
        <dbReference type="ARBA" id="ARBA00022536"/>
    </source>
</evidence>
<keyword evidence="2" id="KW-0732">Signal</keyword>